<gene>
    <name evidence="2" type="ORF">PLBR_LOCUS7558</name>
</gene>
<geneLocation type="mitochondrion" evidence="2"/>
<organism evidence="2 3">
    <name type="scientific">Plasmodiophora brassicae</name>
    <name type="common">Clubroot disease agent</name>
    <dbReference type="NCBI Taxonomy" id="37360"/>
    <lineage>
        <taxon>Eukaryota</taxon>
        <taxon>Sar</taxon>
        <taxon>Rhizaria</taxon>
        <taxon>Endomyxa</taxon>
        <taxon>Phytomyxea</taxon>
        <taxon>Plasmodiophorida</taxon>
        <taxon>Plasmodiophoridae</taxon>
        <taxon>Plasmodiophora</taxon>
    </lineage>
</organism>
<name>A0A3P3YJG5_PLABS</name>
<dbReference type="EMBL" id="OVEO01000014">
    <property type="protein sequence ID" value="SPR00343.1"/>
    <property type="molecule type" value="Genomic_DNA"/>
</dbReference>
<dbReference type="Pfam" id="PF03184">
    <property type="entry name" value="DDE_1"/>
    <property type="match status" value="1"/>
</dbReference>
<feature type="domain" description="DDE-1" evidence="1">
    <location>
        <begin position="237"/>
        <end position="410"/>
    </location>
</feature>
<evidence type="ECO:0000259" key="1">
    <source>
        <dbReference type="Pfam" id="PF03184"/>
    </source>
</evidence>
<keyword evidence="2" id="KW-0496">Mitochondrion</keyword>
<dbReference type="AlphaFoldDB" id="A0A3P3YJG5"/>
<evidence type="ECO:0000313" key="2">
    <source>
        <dbReference type="EMBL" id="SPR00343.1"/>
    </source>
</evidence>
<dbReference type="Proteomes" id="UP000290189">
    <property type="component" value="Unassembled WGS sequence"/>
</dbReference>
<evidence type="ECO:0000313" key="3">
    <source>
        <dbReference type="Proteomes" id="UP000290189"/>
    </source>
</evidence>
<protein>
    <recommendedName>
        <fullName evidence="1">DDE-1 domain-containing protein</fullName>
    </recommendedName>
</protein>
<dbReference type="InterPro" id="IPR004875">
    <property type="entry name" value="DDE_SF_endonuclease_dom"/>
</dbReference>
<dbReference type="GO" id="GO:0003676">
    <property type="term" value="F:nucleic acid binding"/>
    <property type="evidence" value="ECO:0007669"/>
    <property type="project" value="InterPro"/>
</dbReference>
<reference evidence="2 3" key="1">
    <citation type="submission" date="2018-03" db="EMBL/GenBank/DDBJ databases">
        <authorList>
            <person name="Fogelqvist J."/>
        </authorList>
    </citation>
    <scope>NUCLEOTIDE SEQUENCE [LARGE SCALE GENOMIC DNA]</scope>
</reference>
<accession>A0A3P3YJG5</accession>
<proteinExistence type="predicted"/>
<sequence length="418" mass="47622">MGKDNEGVARRRCLHTVKQKRAIVRSATARGNIKATAREYDIKPCQIRDWRKNLMGPTDETSSDNNDDEGIIRFEPFSTRTSKRRTRSHGRMSTLPADVKETIEEHVKYLGSSDLNINVKAVHRFVTSRCPQYAASITNAQASEQKIRRYLHRNAKLVERRYTRVAQNTRYDEDVVRDYLSSVNNFVWDLGIIDPHLLLNMDETSLPFDQPKSSTLALRGARTIRCRTTGSSSSATVCLTVSMEGDKLGMLIIFRGVPGGRIEKELRLLDAQKGDGHRCIVQQKNWNDERGMRAYVDLIIRPWVGGRRMTSLLLLDDMSAHKCPPVIDALAQHGVEVDIVEPRYTGRVQVLDVGVNKPFKDRVRCLWENWLHSEMQRCPNVVPKVTRPLVREWAVAAWNEVTAVSITNTWSAVGFRVN</sequence>